<proteinExistence type="predicted"/>
<evidence type="ECO:0000256" key="1">
    <source>
        <dbReference type="SAM" id="Phobius"/>
    </source>
</evidence>
<dbReference type="Proteomes" id="UP000008144">
    <property type="component" value="Unassembled WGS sequence"/>
</dbReference>
<protein>
    <submittedName>
        <fullName evidence="2">Uncharacterized protein</fullName>
    </submittedName>
</protein>
<feature type="transmembrane region" description="Helical" evidence="1">
    <location>
        <begin position="18"/>
        <end position="37"/>
    </location>
</feature>
<evidence type="ECO:0000313" key="3">
    <source>
        <dbReference type="Proteomes" id="UP000008144"/>
    </source>
</evidence>
<reference evidence="2" key="3">
    <citation type="submission" date="2025-09" db="UniProtKB">
        <authorList>
            <consortium name="Ensembl"/>
        </authorList>
    </citation>
    <scope>IDENTIFICATION</scope>
</reference>
<name>H2XUK6_CIOIN</name>
<keyword evidence="1" id="KW-1133">Transmembrane helix</keyword>
<dbReference type="Ensembl" id="ENSCINT00000030811.1">
    <property type="protein sequence ID" value="ENSCINP00000033340.1"/>
    <property type="gene ID" value="ENSCING00000024762.1"/>
</dbReference>
<reference evidence="3" key="1">
    <citation type="journal article" date="2002" name="Science">
        <title>The draft genome of Ciona intestinalis: insights into chordate and vertebrate origins.</title>
        <authorList>
            <person name="Dehal P."/>
            <person name="Satou Y."/>
            <person name="Campbell R.K."/>
            <person name="Chapman J."/>
            <person name="Degnan B."/>
            <person name="De Tomaso A."/>
            <person name="Davidson B."/>
            <person name="Di Gregorio A."/>
            <person name="Gelpke M."/>
            <person name="Goodstein D.M."/>
            <person name="Harafuji N."/>
            <person name="Hastings K.E."/>
            <person name="Ho I."/>
            <person name="Hotta K."/>
            <person name="Huang W."/>
            <person name="Kawashima T."/>
            <person name="Lemaire P."/>
            <person name="Martinez D."/>
            <person name="Meinertzhagen I.A."/>
            <person name="Necula S."/>
            <person name="Nonaka M."/>
            <person name="Putnam N."/>
            <person name="Rash S."/>
            <person name="Saiga H."/>
            <person name="Satake M."/>
            <person name="Terry A."/>
            <person name="Yamada L."/>
            <person name="Wang H.G."/>
            <person name="Awazu S."/>
            <person name="Azumi K."/>
            <person name="Boore J."/>
            <person name="Branno M."/>
            <person name="Chin-Bow S."/>
            <person name="DeSantis R."/>
            <person name="Doyle S."/>
            <person name="Francino P."/>
            <person name="Keys D.N."/>
            <person name="Haga S."/>
            <person name="Hayashi H."/>
            <person name="Hino K."/>
            <person name="Imai K.S."/>
            <person name="Inaba K."/>
            <person name="Kano S."/>
            <person name="Kobayashi K."/>
            <person name="Kobayashi M."/>
            <person name="Lee B.I."/>
            <person name="Makabe K.W."/>
            <person name="Manohar C."/>
            <person name="Matassi G."/>
            <person name="Medina M."/>
            <person name="Mochizuki Y."/>
            <person name="Mount S."/>
            <person name="Morishita T."/>
            <person name="Miura S."/>
            <person name="Nakayama A."/>
            <person name="Nishizaka S."/>
            <person name="Nomoto H."/>
            <person name="Ohta F."/>
            <person name="Oishi K."/>
            <person name="Rigoutsos I."/>
            <person name="Sano M."/>
            <person name="Sasaki A."/>
            <person name="Sasakura Y."/>
            <person name="Shoguchi E."/>
            <person name="Shin-i T."/>
            <person name="Spagnuolo A."/>
            <person name="Stainier D."/>
            <person name="Suzuki M.M."/>
            <person name="Tassy O."/>
            <person name="Takatori N."/>
            <person name="Tokuoka M."/>
            <person name="Yagi K."/>
            <person name="Yoshizaki F."/>
            <person name="Wada S."/>
            <person name="Zhang C."/>
            <person name="Hyatt P.D."/>
            <person name="Larimer F."/>
            <person name="Detter C."/>
            <person name="Doggett N."/>
            <person name="Glavina T."/>
            <person name="Hawkins T."/>
            <person name="Richardson P."/>
            <person name="Lucas S."/>
            <person name="Kohara Y."/>
            <person name="Levine M."/>
            <person name="Satoh N."/>
            <person name="Rokhsar D.S."/>
        </authorList>
    </citation>
    <scope>NUCLEOTIDE SEQUENCE [LARGE SCALE GENOMIC DNA]</scope>
</reference>
<organism evidence="2 3">
    <name type="scientific">Ciona intestinalis</name>
    <name type="common">Transparent sea squirt</name>
    <name type="synonym">Ascidia intestinalis</name>
    <dbReference type="NCBI Taxonomy" id="7719"/>
    <lineage>
        <taxon>Eukaryota</taxon>
        <taxon>Metazoa</taxon>
        <taxon>Chordata</taxon>
        <taxon>Tunicata</taxon>
        <taxon>Ascidiacea</taxon>
        <taxon>Phlebobranchia</taxon>
        <taxon>Cionidae</taxon>
        <taxon>Ciona</taxon>
    </lineage>
</organism>
<dbReference type="HOGENOM" id="CLU_3260260_0_0_1"/>
<accession>H2XUK6</accession>
<keyword evidence="1" id="KW-0472">Membrane</keyword>
<keyword evidence="1" id="KW-0812">Transmembrane</keyword>
<sequence length="42" mass="4670">MQIGFNGIVGTRGFSLSMLYQVSFLIILVNSTVWIKLPVGRI</sequence>
<keyword evidence="3" id="KW-1185">Reference proteome</keyword>
<dbReference type="GeneTree" id="ENSGT00840000132159"/>
<dbReference type="AlphaFoldDB" id="H2XUK6"/>
<evidence type="ECO:0000313" key="2">
    <source>
        <dbReference type="Ensembl" id="ENSCINP00000033340.1"/>
    </source>
</evidence>
<dbReference type="InParanoid" id="H2XUK6"/>
<reference evidence="2" key="2">
    <citation type="submission" date="2025-08" db="UniProtKB">
        <authorList>
            <consortium name="Ensembl"/>
        </authorList>
    </citation>
    <scope>IDENTIFICATION</scope>
</reference>